<feature type="transmembrane region" description="Helical" evidence="1">
    <location>
        <begin position="7"/>
        <end position="26"/>
    </location>
</feature>
<keyword evidence="1" id="KW-0472">Membrane</keyword>
<protein>
    <submittedName>
        <fullName evidence="2">Uncharacterized protein</fullName>
    </submittedName>
</protein>
<evidence type="ECO:0000313" key="2">
    <source>
        <dbReference type="EMBL" id="VDC32843.1"/>
    </source>
</evidence>
<sequence>MKRFLKILSLVLVAVIGMVGYEYLSWVKNWKGASDPFDEVGIDLHSYMPGFVRDWGCAQLRAEFGNKTLPPHGCRDPSGRGWQ</sequence>
<gene>
    <name evidence="2" type="ORF">XINFAN_03457</name>
</gene>
<name>A0A3P5XXE3_9RHOB</name>
<proteinExistence type="predicted"/>
<evidence type="ECO:0000313" key="3">
    <source>
        <dbReference type="Proteomes" id="UP000277498"/>
    </source>
</evidence>
<organism evidence="2 3">
    <name type="scientific">Pseudogemmobacter humi</name>
    <dbReference type="NCBI Taxonomy" id="2483812"/>
    <lineage>
        <taxon>Bacteria</taxon>
        <taxon>Pseudomonadati</taxon>
        <taxon>Pseudomonadota</taxon>
        <taxon>Alphaproteobacteria</taxon>
        <taxon>Rhodobacterales</taxon>
        <taxon>Paracoccaceae</taxon>
        <taxon>Pseudogemmobacter</taxon>
    </lineage>
</organism>
<dbReference type="AlphaFoldDB" id="A0A3P5XXE3"/>
<dbReference type="EMBL" id="UXAW01000096">
    <property type="protein sequence ID" value="VDC32843.1"/>
    <property type="molecule type" value="Genomic_DNA"/>
</dbReference>
<reference evidence="2 3" key="1">
    <citation type="submission" date="2018-11" db="EMBL/GenBank/DDBJ databases">
        <authorList>
            <person name="Criscuolo A."/>
        </authorList>
    </citation>
    <scope>NUCLEOTIDE SEQUENCE [LARGE SCALE GENOMIC DNA]</scope>
    <source>
        <strain evidence="2">ACIP111625</strain>
    </source>
</reference>
<dbReference type="RefSeq" id="WP_199286459.1">
    <property type="nucleotide sequence ID" value="NZ_UXAW01000096.1"/>
</dbReference>
<keyword evidence="1" id="KW-1133">Transmembrane helix</keyword>
<evidence type="ECO:0000256" key="1">
    <source>
        <dbReference type="SAM" id="Phobius"/>
    </source>
</evidence>
<keyword evidence="3" id="KW-1185">Reference proteome</keyword>
<accession>A0A3P5XXE3</accession>
<dbReference type="Proteomes" id="UP000277498">
    <property type="component" value="Unassembled WGS sequence"/>
</dbReference>
<keyword evidence="1" id="KW-0812">Transmembrane</keyword>